<proteinExistence type="predicted"/>
<evidence type="ECO:0000313" key="1">
    <source>
        <dbReference type="EMBL" id="GAF96343.1"/>
    </source>
</evidence>
<dbReference type="EMBL" id="BARS01017298">
    <property type="protein sequence ID" value="GAF96343.1"/>
    <property type="molecule type" value="Genomic_DNA"/>
</dbReference>
<reference evidence="1" key="1">
    <citation type="journal article" date="2014" name="Front. Microbiol.">
        <title>High frequency of phylogenetically diverse reductive dehalogenase-homologous genes in deep subseafloor sedimentary metagenomes.</title>
        <authorList>
            <person name="Kawai M."/>
            <person name="Futagami T."/>
            <person name="Toyoda A."/>
            <person name="Takaki Y."/>
            <person name="Nishi S."/>
            <person name="Hori S."/>
            <person name="Arai W."/>
            <person name="Tsubouchi T."/>
            <person name="Morono Y."/>
            <person name="Uchiyama I."/>
            <person name="Ito T."/>
            <person name="Fujiyama A."/>
            <person name="Inagaki F."/>
            <person name="Takami H."/>
        </authorList>
    </citation>
    <scope>NUCLEOTIDE SEQUENCE</scope>
    <source>
        <strain evidence="1">Expedition CK06-06</strain>
    </source>
</reference>
<protein>
    <submittedName>
        <fullName evidence="1">Uncharacterized protein</fullName>
    </submittedName>
</protein>
<name>X0TRX8_9ZZZZ</name>
<gene>
    <name evidence="1" type="ORF">S01H1_28312</name>
</gene>
<dbReference type="AlphaFoldDB" id="X0TRX8"/>
<accession>X0TRX8</accession>
<comment type="caution">
    <text evidence="1">The sequence shown here is derived from an EMBL/GenBank/DDBJ whole genome shotgun (WGS) entry which is preliminary data.</text>
</comment>
<sequence length="46" mass="5188">MTKAKACAKLVAVIKSEMKVCETHHNQNCKTCTMSCDMRDVLEEVE</sequence>
<organism evidence="1">
    <name type="scientific">marine sediment metagenome</name>
    <dbReference type="NCBI Taxonomy" id="412755"/>
    <lineage>
        <taxon>unclassified sequences</taxon>
        <taxon>metagenomes</taxon>
        <taxon>ecological metagenomes</taxon>
    </lineage>
</organism>